<protein>
    <submittedName>
        <fullName evidence="1">Retrotransposon protein</fullName>
    </submittedName>
</protein>
<evidence type="ECO:0000313" key="3">
    <source>
        <dbReference type="Proteomes" id="UP000321393"/>
    </source>
</evidence>
<evidence type="ECO:0000313" key="4">
    <source>
        <dbReference type="Proteomes" id="UP000321947"/>
    </source>
</evidence>
<gene>
    <name evidence="2" type="ORF">E5676_scaffold178G00600</name>
    <name evidence="1" type="ORF">E6C27_scaffold9475G00210</name>
</gene>
<name>A0A5A7T2C1_CUCMM</name>
<dbReference type="AlphaFoldDB" id="A0A5A7T2C1"/>
<proteinExistence type="predicted"/>
<evidence type="ECO:0000313" key="1">
    <source>
        <dbReference type="EMBL" id="KAA0036928.1"/>
    </source>
</evidence>
<evidence type="ECO:0000313" key="2">
    <source>
        <dbReference type="EMBL" id="TYK05552.1"/>
    </source>
</evidence>
<dbReference type="Proteomes" id="UP000321947">
    <property type="component" value="Unassembled WGS sequence"/>
</dbReference>
<organism evidence="1 3">
    <name type="scientific">Cucumis melo var. makuwa</name>
    <name type="common">Oriental melon</name>
    <dbReference type="NCBI Taxonomy" id="1194695"/>
    <lineage>
        <taxon>Eukaryota</taxon>
        <taxon>Viridiplantae</taxon>
        <taxon>Streptophyta</taxon>
        <taxon>Embryophyta</taxon>
        <taxon>Tracheophyta</taxon>
        <taxon>Spermatophyta</taxon>
        <taxon>Magnoliopsida</taxon>
        <taxon>eudicotyledons</taxon>
        <taxon>Gunneridae</taxon>
        <taxon>Pentapetalae</taxon>
        <taxon>rosids</taxon>
        <taxon>fabids</taxon>
        <taxon>Cucurbitales</taxon>
        <taxon>Cucurbitaceae</taxon>
        <taxon>Benincaseae</taxon>
        <taxon>Cucumis</taxon>
    </lineage>
</organism>
<accession>A0A5A7T2C1</accession>
<dbReference type="Proteomes" id="UP000321393">
    <property type="component" value="Unassembled WGS sequence"/>
</dbReference>
<dbReference type="EMBL" id="SSTD01013863">
    <property type="protein sequence ID" value="TYK05552.1"/>
    <property type="molecule type" value="Genomic_DNA"/>
</dbReference>
<comment type="caution">
    <text evidence="1">The sequence shown here is derived from an EMBL/GenBank/DDBJ whole genome shotgun (WGS) entry which is preliminary data.</text>
</comment>
<dbReference type="EMBL" id="SSTE01019102">
    <property type="protein sequence ID" value="KAA0036928.1"/>
    <property type="molecule type" value="Genomic_DNA"/>
</dbReference>
<sequence length="144" mass="16848">MDSLTKPFPIKTNLHMCADVIGRRVALLRHLLVSGLTNLLGMRGLTHPCTIRRLTCLRKTYAHHDLLARQTTIVKRPAHALANDTNVCQEFLRLLREMFDLSSLDRALYQRQLMSRINDMRDFVEMTDEERKNFCRVLLRDISR</sequence>
<reference evidence="3 4" key="1">
    <citation type="submission" date="2019-08" db="EMBL/GenBank/DDBJ databases">
        <title>Draft genome sequences of two oriental melons (Cucumis melo L. var makuwa).</title>
        <authorList>
            <person name="Kwon S.-Y."/>
        </authorList>
    </citation>
    <scope>NUCLEOTIDE SEQUENCE [LARGE SCALE GENOMIC DNA]</scope>
    <source>
        <strain evidence="4">cv. Chang Bougi</strain>
        <strain evidence="3">cv. SW 3</strain>
        <tissue evidence="1">Leaf</tissue>
    </source>
</reference>